<evidence type="ECO:0000256" key="2">
    <source>
        <dbReference type="ARBA" id="ARBA00022692"/>
    </source>
</evidence>
<reference evidence="7 8" key="1">
    <citation type="submission" date="2020-05" db="EMBL/GenBank/DDBJ databases">
        <authorList>
            <person name="Zhang R."/>
        </authorList>
    </citation>
    <scope>NUCLEOTIDE SEQUENCE [LARGE SCALE GENOMIC DNA]</scope>
    <source>
        <strain evidence="7 8">DSM 28986</strain>
    </source>
</reference>
<dbReference type="Proteomes" id="UP000546917">
    <property type="component" value="Unassembled WGS sequence"/>
</dbReference>
<name>A0A7K4FR36_9ARCH</name>
<feature type="transmembrane region" description="Helical" evidence="5">
    <location>
        <begin position="176"/>
        <end position="195"/>
    </location>
</feature>
<gene>
    <name evidence="7" type="ORF">HLB00_08100</name>
</gene>
<sequence>MLARLDRIPWNSWHSFVFAILFAGVILEGFSISLGGATLGTIESEFNLTSFQAILLTPLYLVGALIGAFTMGSLSDYIGRKRVFIITVIIVIVGSLIVALSFNYGSLVFGRIITAIGAEGEVAVANTALSEFVQPSRRGLVVSSGNATAFDIGTFAASLVGFFAIILLPADIGWRVAFASAIILGVIVFVARIKLPESIRYLIKSGRQDEAETIVTSIEAAYTKKTGKTLPPVSSEQLEFSKQTVAERYAYVFKKYPKRISLAVILNITEVWPYYAAFSVIPVILIKFFHFTPASSSYSLIFITLAGVAGIITMSFALDRIGRRKTITASYGIAALLFLIIGIISDHVSILVFIILLVVLYFWVYAAAGVLYPQLAEMFPTEVRNTAIGIAIGIGRIGGIIGIIILAIILSHGVIVVFGITAVVMAIGAIAELLIGPETGLKSLEITSREEVKSR</sequence>
<feature type="transmembrane region" description="Helical" evidence="5">
    <location>
        <begin position="415"/>
        <end position="435"/>
    </location>
</feature>
<accession>A0A7K4FR36</accession>
<dbReference type="InterPro" id="IPR036259">
    <property type="entry name" value="MFS_trans_sf"/>
</dbReference>
<dbReference type="GO" id="GO:0046943">
    <property type="term" value="F:carboxylic acid transmembrane transporter activity"/>
    <property type="evidence" value="ECO:0007669"/>
    <property type="project" value="TreeGrafter"/>
</dbReference>
<feature type="transmembrane region" description="Helical" evidence="5">
    <location>
        <begin position="350"/>
        <end position="375"/>
    </location>
</feature>
<dbReference type="InterPro" id="IPR005828">
    <property type="entry name" value="MFS_sugar_transport-like"/>
</dbReference>
<feature type="transmembrane region" description="Helical" evidence="5">
    <location>
        <begin position="12"/>
        <end position="39"/>
    </location>
</feature>
<dbReference type="EMBL" id="JABGBP010000300">
    <property type="protein sequence ID" value="NOL60788.1"/>
    <property type="molecule type" value="Genomic_DNA"/>
</dbReference>
<dbReference type="InterPro" id="IPR005829">
    <property type="entry name" value="Sugar_transporter_CS"/>
</dbReference>
<feature type="transmembrane region" description="Helical" evidence="5">
    <location>
        <begin position="83"/>
        <end position="102"/>
    </location>
</feature>
<feature type="transmembrane region" description="Helical" evidence="5">
    <location>
        <begin position="51"/>
        <end position="71"/>
    </location>
</feature>
<evidence type="ECO:0000256" key="4">
    <source>
        <dbReference type="ARBA" id="ARBA00023136"/>
    </source>
</evidence>
<comment type="caution">
    <text evidence="7">The sequence shown here is derived from an EMBL/GenBank/DDBJ whole genome shotgun (WGS) entry which is preliminary data.</text>
</comment>
<dbReference type="CDD" id="cd17316">
    <property type="entry name" value="MFS_SV2_like"/>
    <property type="match status" value="1"/>
</dbReference>
<dbReference type="AlphaFoldDB" id="A0A7K4FR36"/>
<dbReference type="PROSITE" id="PS50850">
    <property type="entry name" value="MFS"/>
    <property type="match status" value="1"/>
</dbReference>
<proteinExistence type="predicted"/>
<keyword evidence="2 5" id="KW-0812">Transmembrane</keyword>
<dbReference type="GO" id="GO:0005886">
    <property type="term" value="C:plasma membrane"/>
    <property type="evidence" value="ECO:0007669"/>
    <property type="project" value="TreeGrafter"/>
</dbReference>
<dbReference type="PANTHER" id="PTHR23508:SF10">
    <property type="entry name" value="CARBOXYLIC ACID TRANSPORTER PROTEIN HOMOLOG"/>
    <property type="match status" value="1"/>
</dbReference>
<evidence type="ECO:0000256" key="3">
    <source>
        <dbReference type="ARBA" id="ARBA00022989"/>
    </source>
</evidence>
<dbReference type="PANTHER" id="PTHR23508">
    <property type="entry name" value="CARBOXYLIC ACID TRANSPORTER PROTEIN HOMOLOG"/>
    <property type="match status" value="1"/>
</dbReference>
<dbReference type="SUPFAM" id="SSF103473">
    <property type="entry name" value="MFS general substrate transporter"/>
    <property type="match status" value="1"/>
</dbReference>
<evidence type="ECO:0000313" key="8">
    <source>
        <dbReference type="Proteomes" id="UP000546917"/>
    </source>
</evidence>
<dbReference type="Gene3D" id="1.20.1250.20">
    <property type="entry name" value="MFS general substrate transporter like domains"/>
    <property type="match status" value="1"/>
</dbReference>
<evidence type="ECO:0000313" key="7">
    <source>
        <dbReference type="EMBL" id="NOL60788.1"/>
    </source>
</evidence>
<feature type="transmembrane region" description="Helical" evidence="5">
    <location>
        <begin position="264"/>
        <end position="286"/>
    </location>
</feature>
<evidence type="ECO:0000259" key="6">
    <source>
        <dbReference type="PROSITE" id="PS50850"/>
    </source>
</evidence>
<dbReference type="RefSeq" id="WP_171481909.1">
    <property type="nucleotide sequence ID" value="NZ_JABGBP010000300.1"/>
</dbReference>
<feature type="domain" description="Major facilitator superfamily (MFS) profile" evidence="6">
    <location>
        <begin position="17"/>
        <end position="440"/>
    </location>
</feature>
<feature type="transmembrane region" description="Helical" evidence="5">
    <location>
        <begin position="387"/>
        <end position="409"/>
    </location>
</feature>
<dbReference type="PROSITE" id="PS00216">
    <property type="entry name" value="SUGAR_TRANSPORT_1"/>
    <property type="match status" value="1"/>
</dbReference>
<feature type="transmembrane region" description="Helical" evidence="5">
    <location>
        <begin position="298"/>
        <end position="318"/>
    </location>
</feature>
<keyword evidence="4 5" id="KW-0472">Membrane</keyword>
<evidence type="ECO:0000256" key="5">
    <source>
        <dbReference type="SAM" id="Phobius"/>
    </source>
</evidence>
<evidence type="ECO:0000256" key="1">
    <source>
        <dbReference type="ARBA" id="ARBA00004141"/>
    </source>
</evidence>
<dbReference type="Pfam" id="PF00083">
    <property type="entry name" value="Sugar_tr"/>
    <property type="match status" value="1"/>
</dbReference>
<protein>
    <submittedName>
        <fullName evidence="7">MFS transporter</fullName>
    </submittedName>
</protein>
<comment type="subcellular location">
    <subcellularLocation>
        <location evidence="1">Membrane</location>
        <topology evidence="1">Multi-pass membrane protein</topology>
    </subcellularLocation>
</comment>
<dbReference type="InterPro" id="IPR020846">
    <property type="entry name" value="MFS_dom"/>
</dbReference>
<feature type="transmembrane region" description="Helical" evidence="5">
    <location>
        <begin position="327"/>
        <end position="344"/>
    </location>
</feature>
<keyword evidence="3 5" id="KW-1133">Transmembrane helix</keyword>
<organism evidence="7 8">
    <name type="scientific">Ferroplasma acidiphilum</name>
    <dbReference type="NCBI Taxonomy" id="74969"/>
    <lineage>
        <taxon>Archaea</taxon>
        <taxon>Methanobacteriati</taxon>
        <taxon>Thermoplasmatota</taxon>
        <taxon>Thermoplasmata</taxon>
        <taxon>Thermoplasmatales</taxon>
        <taxon>Ferroplasmaceae</taxon>
        <taxon>Ferroplasma</taxon>
    </lineage>
</organism>
<feature type="transmembrane region" description="Helical" evidence="5">
    <location>
        <begin position="149"/>
        <end position="170"/>
    </location>
</feature>